<reference evidence="1" key="1">
    <citation type="submission" date="2021-06" db="EMBL/GenBank/DDBJ databases">
        <authorList>
            <person name="Kallberg Y."/>
            <person name="Tangrot J."/>
            <person name="Rosling A."/>
        </authorList>
    </citation>
    <scope>NUCLEOTIDE SEQUENCE</scope>
    <source>
        <strain evidence="1">28 12/20/2015</strain>
    </source>
</reference>
<protein>
    <submittedName>
        <fullName evidence="1">16585_t:CDS:1</fullName>
    </submittedName>
</protein>
<evidence type="ECO:0000313" key="2">
    <source>
        <dbReference type="Proteomes" id="UP000789366"/>
    </source>
</evidence>
<gene>
    <name evidence="1" type="ORF">SPELUC_LOCUS2072</name>
</gene>
<organism evidence="1 2">
    <name type="scientific">Cetraspora pellucida</name>
    <dbReference type="NCBI Taxonomy" id="1433469"/>
    <lineage>
        <taxon>Eukaryota</taxon>
        <taxon>Fungi</taxon>
        <taxon>Fungi incertae sedis</taxon>
        <taxon>Mucoromycota</taxon>
        <taxon>Glomeromycotina</taxon>
        <taxon>Glomeromycetes</taxon>
        <taxon>Diversisporales</taxon>
        <taxon>Gigasporaceae</taxon>
        <taxon>Cetraspora</taxon>
    </lineage>
</organism>
<name>A0ACA9KMF8_9GLOM</name>
<comment type="caution">
    <text evidence="1">The sequence shown here is derived from an EMBL/GenBank/DDBJ whole genome shotgun (WGS) entry which is preliminary data.</text>
</comment>
<accession>A0ACA9KMF8</accession>
<proteinExistence type="predicted"/>
<sequence length="112" mass="13512">MKDHRKLGRSLMEESIEITNAYIYKKSLEEILSDRVPRDRRNRLARESYACRRLTLTVEQLKHRHAQQREAYRCRIEAETDEQTKYRRKTRCTAYMHRTQQKNTSNAAPITN</sequence>
<evidence type="ECO:0000313" key="1">
    <source>
        <dbReference type="EMBL" id="CAG8479804.1"/>
    </source>
</evidence>
<dbReference type="Proteomes" id="UP000789366">
    <property type="component" value="Unassembled WGS sequence"/>
</dbReference>
<keyword evidence="2" id="KW-1185">Reference proteome</keyword>
<dbReference type="EMBL" id="CAJVPW010001277">
    <property type="protein sequence ID" value="CAG8479804.1"/>
    <property type="molecule type" value="Genomic_DNA"/>
</dbReference>